<protein>
    <submittedName>
        <fullName evidence="1">Uncharacterized protein</fullName>
    </submittedName>
</protein>
<proteinExistence type="predicted"/>
<accession>A0ACC3N1N6</accession>
<keyword evidence="2" id="KW-1185">Reference proteome</keyword>
<name>A0ACC3N1N6_9PEZI</name>
<gene>
    <name evidence="1" type="ORF">LTR37_011553</name>
</gene>
<dbReference type="Proteomes" id="UP001281147">
    <property type="component" value="Unassembled WGS sequence"/>
</dbReference>
<sequence length="386" mass="43869">MADVENALPLAARQELRIALSETKDSFVSAIPKVELHIHIEGTLTPALKWRFAQRNNMTLTHPRTGVAFLTLEEYEESHDPMKARKGERMNNSEETLSFFEAYYGGFDVLRTEQDYYELAMHYYEHAAAMSVRYCEISFDPQGHTRTGTTWETMMGGFSKAQEKAEKDLKVKSAWIMCLLRDLSPQSAMEHYLVALNYRHMIIGVGLDSNEDGRPPMLFEEVFATARKDGFRLTAHCDVGKTYPLEHIRQVATKIGHKGADRIDHGLNITESPELMALIRMKGIGMTICPWSYMRHQPMEEVYERIRILFDAGIKIAIASDDPAFMEDTWILENLLVAKKFCKFTDSDILILAKDAVDVCWAPEQVKNEILSELGGVTIGTESLCD</sequence>
<organism evidence="1 2">
    <name type="scientific">Vermiconidia calcicola</name>
    <dbReference type="NCBI Taxonomy" id="1690605"/>
    <lineage>
        <taxon>Eukaryota</taxon>
        <taxon>Fungi</taxon>
        <taxon>Dikarya</taxon>
        <taxon>Ascomycota</taxon>
        <taxon>Pezizomycotina</taxon>
        <taxon>Dothideomycetes</taxon>
        <taxon>Dothideomycetidae</taxon>
        <taxon>Mycosphaerellales</taxon>
        <taxon>Extremaceae</taxon>
        <taxon>Vermiconidia</taxon>
    </lineage>
</organism>
<reference evidence="1" key="1">
    <citation type="submission" date="2023-07" db="EMBL/GenBank/DDBJ databases">
        <title>Black Yeasts Isolated from many extreme environments.</title>
        <authorList>
            <person name="Coleine C."/>
            <person name="Stajich J.E."/>
            <person name="Selbmann L."/>
        </authorList>
    </citation>
    <scope>NUCLEOTIDE SEQUENCE</scope>
    <source>
        <strain evidence="1">CCFEE 5714</strain>
    </source>
</reference>
<evidence type="ECO:0000313" key="2">
    <source>
        <dbReference type="Proteomes" id="UP001281147"/>
    </source>
</evidence>
<evidence type="ECO:0000313" key="1">
    <source>
        <dbReference type="EMBL" id="KAK3708288.1"/>
    </source>
</evidence>
<dbReference type="EMBL" id="JAUTXU010000102">
    <property type="protein sequence ID" value="KAK3708288.1"/>
    <property type="molecule type" value="Genomic_DNA"/>
</dbReference>
<comment type="caution">
    <text evidence="1">The sequence shown here is derived from an EMBL/GenBank/DDBJ whole genome shotgun (WGS) entry which is preliminary data.</text>
</comment>